<dbReference type="PANTHER" id="PTHR30558:SF3">
    <property type="entry name" value="BIOPOLYMER TRANSPORT PROTEIN EXBD-RELATED"/>
    <property type="match status" value="1"/>
</dbReference>
<evidence type="ECO:0000256" key="7">
    <source>
        <dbReference type="RuleBase" id="RU003879"/>
    </source>
</evidence>
<keyword evidence="5 8" id="KW-1133">Transmembrane helix</keyword>
<keyword evidence="7" id="KW-0813">Transport</keyword>
<accession>A0A9J7AMZ7</accession>
<dbReference type="InterPro" id="IPR003400">
    <property type="entry name" value="ExbD"/>
</dbReference>
<evidence type="ECO:0000256" key="8">
    <source>
        <dbReference type="SAM" id="Phobius"/>
    </source>
</evidence>
<dbReference type="Gene3D" id="3.30.420.270">
    <property type="match status" value="1"/>
</dbReference>
<comment type="similarity">
    <text evidence="2 7">Belongs to the ExbD/TolR family.</text>
</comment>
<dbReference type="RefSeq" id="WP_257767512.1">
    <property type="nucleotide sequence ID" value="NZ_CP102480.1"/>
</dbReference>
<keyword evidence="10" id="KW-1185">Reference proteome</keyword>
<evidence type="ECO:0000256" key="1">
    <source>
        <dbReference type="ARBA" id="ARBA00004162"/>
    </source>
</evidence>
<proteinExistence type="inferred from homology"/>
<comment type="subcellular location">
    <subcellularLocation>
        <location evidence="1">Cell membrane</location>
        <topology evidence="1">Single-pass membrane protein</topology>
    </subcellularLocation>
    <subcellularLocation>
        <location evidence="7">Cell membrane</location>
        <topology evidence="7">Single-pass type II membrane protein</topology>
    </subcellularLocation>
</comment>
<dbReference type="EMBL" id="CP102480">
    <property type="protein sequence ID" value="UUX49011.1"/>
    <property type="molecule type" value="Genomic_DNA"/>
</dbReference>
<dbReference type="PANTHER" id="PTHR30558">
    <property type="entry name" value="EXBD MEMBRANE COMPONENT OF PMF-DRIVEN MACROMOLECULE IMPORT SYSTEM"/>
    <property type="match status" value="1"/>
</dbReference>
<dbReference type="GO" id="GO:0022857">
    <property type="term" value="F:transmembrane transporter activity"/>
    <property type="evidence" value="ECO:0007669"/>
    <property type="project" value="InterPro"/>
</dbReference>
<protein>
    <submittedName>
        <fullName evidence="9">Biopolymer transporter ExbD</fullName>
    </submittedName>
</protein>
<name>A0A9J7AMZ7_9PROT</name>
<evidence type="ECO:0000256" key="2">
    <source>
        <dbReference type="ARBA" id="ARBA00005811"/>
    </source>
</evidence>
<dbReference type="KEGG" id="naci:NUH88_16600"/>
<reference evidence="9" key="1">
    <citation type="submission" date="2022-08" db="EMBL/GenBank/DDBJ databases">
        <title>Nisaea acidiphila sp. nov., isolated from a marine algal debris and emended description of the genus Nisaea Urios et al. 2008.</title>
        <authorList>
            <person name="Kwon K."/>
        </authorList>
    </citation>
    <scope>NUCLEOTIDE SEQUENCE</scope>
    <source>
        <strain evidence="9">MEBiC11861</strain>
    </source>
</reference>
<feature type="transmembrane region" description="Helical" evidence="8">
    <location>
        <begin position="15"/>
        <end position="35"/>
    </location>
</feature>
<evidence type="ECO:0000256" key="3">
    <source>
        <dbReference type="ARBA" id="ARBA00022475"/>
    </source>
</evidence>
<evidence type="ECO:0000313" key="10">
    <source>
        <dbReference type="Proteomes" id="UP001060336"/>
    </source>
</evidence>
<organism evidence="9 10">
    <name type="scientific">Nisaea acidiphila</name>
    <dbReference type="NCBI Taxonomy" id="1862145"/>
    <lineage>
        <taxon>Bacteria</taxon>
        <taxon>Pseudomonadati</taxon>
        <taxon>Pseudomonadota</taxon>
        <taxon>Alphaproteobacteria</taxon>
        <taxon>Rhodospirillales</taxon>
        <taxon>Thalassobaculaceae</taxon>
        <taxon>Nisaea</taxon>
    </lineage>
</organism>
<sequence length="133" mass="14356">MQLVKPKRKSAAENVLPLINVVFLLLIFFMLAGALEKADLLDIEPPETLSTETPDDTTAMLLVDDDGTLSFRDEIVPRAQIVARLQAYFAEHPDGRLKLKADAGSDAADVIALIEELRAVGLKELGLLATGAS</sequence>
<keyword evidence="7" id="KW-0653">Protein transport</keyword>
<evidence type="ECO:0000256" key="6">
    <source>
        <dbReference type="ARBA" id="ARBA00023136"/>
    </source>
</evidence>
<keyword evidence="6 8" id="KW-0472">Membrane</keyword>
<dbReference type="Pfam" id="PF02472">
    <property type="entry name" value="ExbD"/>
    <property type="match status" value="1"/>
</dbReference>
<dbReference type="GO" id="GO:0005886">
    <property type="term" value="C:plasma membrane"/>
    <property type="evidence" value="ECO:0007669"/>
    <property type="project" value="UniProtKB-SubCell"/>
</dbReference>
<evidence type="ECO:0000256" key="4">
    <source>
        <dbReference type="ARBA" id="ARBA00022692"/>
    </source>
</evidence>
<evidence type="ECO:0000313" key="9">
    <source>
        <dbReference type="EMBL" id="UUX49011.1"/>
    </source>
</evidence>
<keyword evidence="4 7" id="KW-0812">Transmembrane</keyword>
<dbReference type="GO" id="GO:0015031">
    <property type="term" value="P:protein transport"/>
    <property type="evidence" value="ECO:0007669"/>
    <property type="project" value="UniProtKB-KW"/>
</dbReference>
<dbReference type="AlphaFoldDB" id="A0A9J7AMZ7"/>
<keyword evidence="3" id="KW-1003">Cell membrane</keyword>
<dbReference type="Proteomes" id="UP001060336">
    <property type="component" value="Chromosome"/>
</dbReference>
<evidence type="ECO:0000256" key="5">
    <source>
        <dbReference type="ARBA" id="ARBA00022989"/>
    </source>
</evidence>
<gene>
    <name evidence="9" type="ORF">NUH88_16600</name>
</gene>